<comment type="caution">
    <text evidence="8">The sequence shown here is derived from an EMBL/GenBank/DDBJ whole genome shotgun (WGS) entry which is preliminary data.</text>
</comment>
<dbReference type="OrthoDB" id="3561192at2759"/>
<evidence type="ECO:0000313" key="9">
    <source>
        <dbReference type="Proteomes" id="UP000566819"/>
    </source>
</evidence>
<dbReference type="Proteomes" id="UP000566819">
    <property type="component" value="Unassembled WGS sequence"/>
</dbReference>
<gene>
    <name evidence="8" type="ORF">G7Y89_g3729</name>
</gene>
<keyword evidence="3 6" id="KW-1133">Transmembrane helix</keyword>
<dbReference type="InterPro" id="IPR049326">
    <property type="entry name" value="Rhodopsin_dom_fungi"/>
</dbReference>
<dbReference type="EMBL" id="JAAMPI010000188">
    <property type="protein sequence ID" value="KAF4634393.1"/>
    <property type="molecule type" value="Genomic_DNA"/>
</dbReference>
<evidence type="ECO:0000256" key="2">
    <source>
        <dbReference type="ARBA" id="ARBA00022692"/>
    </source>
</evidence>
<dbReference type="Pfam" id="PF20684">
    <property type="entry name" value="Fung_rhodopsin"/>
    <property type="match status" value="1"/>
</dbReference>
<dbReference type="AlphaFoldDB" id="A0A8H4W4Y1"/>
<dbReference type="PANTHER" id="PTHR33048">
    <property type="entry name" value="PTH11-LIKE INTEGRAL MEMBRANE PROTEIN (AFU_ORTHOLOGUE AFUA_5G11245)"/>
    <property type="match status" value="1"/>
</dbReference>
<reference evidence="8 9" key="1">
    <citation type="submission" date="2020-03" db="EMBL/GenBank/DDBJ databases">
        <title>Draft Genome Sequence of Cudoniella acicularis.</title>
        <authorList>
            <person name="Buettner E."/>
            <person name="Kellner H."/>
        </authorList>
    </citation>
    <scope>NUCLEOTIDE SEQUENCE [LARGE SCALE GENOMIC DNA]</scope>
    <source>
        <strain evidence="8 9">DSM 108380</strain>
    </source>
</reference>
<comment type="similarity">
    <text evidence="5">Belongs to the SAT4 family.</text>
</comment>
<dbReference type="Gene3D" id="3.40.50.150">
    <property type="entry name" value="Vaccinia Virus protein VP39"/>
    <property type="match status" value="1"/>
</dbReference>
<dbReference type="SUPFAM" id="SSF53335">
    <property type="entry name" value="S-adenosyl-L-methionine-dependent methyltransferases"/>
    <property type="match status" value="1"/>
</dbReference>
<evidence type="ECO:0000256" key="3">
    <source>
        <dbReference type="ARBA" id="ARBA00022989"/>
    </source>
</evidence>
<evidence type="ECO:0000313" key="8">
    <source>
        <dbReference type="EMBL" id="KAF4634393.1"/>
    </source>
</evidence>
<feature type="transmembrane region" description="Helical" evidence="6">
    <location>
        <begin position="58"/>
        <end position="82"/>
    </location>
</feature>
<organism evidence="8 9">
    <name type="scientific">Cudoniella acicularis</name>
    <dbReference type="NCBI Taxonomy" id="354080"/>
    <lineage>
        <taxon>Eukaryota</taxon>
        <taxon>Fungi</taxon>
        <taxon>Dikarya</taxon>
        <taxon>Ascomycota</taxon>
        <taxon>Pezizomycotina</taxon>
        <taxon>Leotiomycetes</taxon>
        <taxon>Helotiales</taxon>
        <taxon>Tricladiaceae</taxon>
        <taxon>Cudoniella</taxon>
    </lineage>
</organism>
<comment type="subcellular location">
    <subcellularLocation>
        <location evidence="1">Membrane</location>
        <topology evidence="1">Multi-pass membrane protein</topology>
    </subcellularLocation>
</comment>
<evidence type="ECO:0000259" key="7">
    <source>
        <dbReference type="Pfam" id="PF20684"/>
    </source>
</evidence>
<feature type="transmembrane region" description="Helical" evidence="6">
    <location>
        <begin position="535"/>
        <end position="554"/>
    </location>
</feature>
<dbReference type="PANTHER" id="PTHR33048:SF129">
    <property type="entry name" value="INTEGRAL MEMBRANE PROTEIN-RELATED"/>
    <property type="match status" value="1"/>
</dbReference>
<evidence type="ECO:0000256" key="6">
    <source>
        <dbReference type="SAM" id="Phobius"/>
    </source>
</evidence>
<feature type="domain" description="Rhodopsin" evidence="7">
    <location>
        <begin position="58"/>
        <end position="206"/>
    </location>
</feature>
<dbReference type="CDD" id="cd02440">
    <property type="entry name" value="AdoMet_MTases"/>
    <property type="match status" value="1"/>
</dbReference>
<feature type="transmembrane region" description="Helical" evidence="6">
    <location>
        <begin position="506"/>
        <end position="529"/>
    </location>
</feature>
<dbReference type="GO" id="GO:0016020">
    <property type="term" value="C:membrane"/>
    <property type="evidence" value="ECO:0007669"/>
    <property type="project" value="UniProtKB-SubCell"/>
</dbReference>
<feature type="transmembrane region" description="Helical" evidence="6">
    <location>
        <begin position="139"/>
        <end position="163"/>
    </location>
</feature>
<feature type="transmembrane region" description="Helical" evidence="6">
    <location>
        <begin position="33"/>
        <end position="52"/>
    </location>
</feature>
<name>A0A8H4W4Y1_9HELO</name>
<keyword evidence="2 6" id="KW-0812">Transmembrane</keyword>
<evidence type="ECO:0000256" key="4">
    <source>
        <dbReference type="ARBA" id="ARBA00023136"/>
    </source>
</evidence>
<keyword evidence="4 6" id="KW-0472">Membrane</keyword>
<feature type="transmembrane region" description="Helical" evidence="6">
    <location>
        <begin position="94"/>
        <end position="119"/>
    </location>
</feature>
<protein>
    <recommendedName>
        <fullName evidence="7">Rhodopsin domain-containing protein</fullName>
    </recommendedName>
</protein>
<proteinExistence type="inferred from homology"/>
<evidence type="ECO:0000256" key="1">
    <source>
        <dbReference type="ARBA" id="ARBA00004141"/>
    </source>
</evidence>
<dbReference type="InterPro" id="IPR029063">
    <property type="entry name" value="SAM-dependent_MTases_sf"/>
</dbReference>
<dbReference type="InterPro" id="IPR052337">
    <property type="entry name" value="SAT4-like"/>
</dbReference>
<sequence length="729" mass="81477">MQKILGRQSITGALEPPPGVQPNFTNPPSIAKYNILCQAMLASLLGSGHLFIPGWHYLLVYVTQMFYGPQVFVTKLAILLLLSRLFGRDKRVLWTIRILIGLMAAYYIPATAAKIFICWPVAHFWNPGVQGTCLNENSIFLADCAMSIISDFTILILPMPLIWNLKMHRIKKIGITAAFGAGALACTASLLRLYETLHLNGTPDKTKLRNIKTPPTCALEMRNWKQIVCVSYEIFPSSATFYLYLDLVTLSPKINMDVIGQEDYIFSRGFRDSASDWLLELAAQISPQIELHGFDISSDLFPAKEYHPPNLTLQHLDAFGDLPENLKGKFDIVHIRAFTIVVKGGHPGKLLDNLVAMLKPGGYLQWDEMDSASFSAHAPNQLTPKTDTERLLNRFQISCAKMDLKFGWISNLSNIFEEKKLAVVESVRLPISDSLRHMSTDNFLMGLNDLGYVVSEKILGPRNEYREALNKAVGETRKGELPTTKTLGGAQKILLQKLANFRHHPLWRIMWIIGLSICVPTLITTYLQLGNEMPITVYTWIGFQLLWLVFRLVLYHVLSSADHFVFPGLLGEEWKLLTPELKTRAIGLLFALAKYQTHMHPCGSYSYEDVLSLDRAHGLLPVIRQNVQQTFPLSPAIRFLDIMIVELLGDIVLNSAAWLSGSTLTGMELYDTVLVIAEISGQKIAIPAVRALSGNSLQKILAVTRKDAENAIPKFRSAKGLINAGYGLT</sequence>
<evidence type="ECO:0000256" key="5">
    <source>
        <dbReference type="ARBA" id="ARBA00038359"/>
    </source>
</evidence>
<keyword evidence="9" id="KW-1185">Reference proteome</keyword>
<feature type="transmembrane region" description="Helical" evidence="6">
    <location>
        <begin position="175"/>
        <end position="194"/>
    </location>
</feature>
<accession>A0A8H4W4Y1</accession>